<comment type="caution">
    <text evidence="2">The sequence shown here is derived from an EMBL/GenBank/DDBJ whole genome shotgun (WGS) entry which is preliminary data.</text>
</comment>
<organism evidence="2 3">
    <name type="scientific">Candidatus Nomurabacteria bacterium GW2011_GWA2_43_15</name>
    <dbReference type="NCBI Taxonomy" id="1618738"/>
    <lineage>
        <taxon>Bacteria</taxon>
        <taxon>Candidatus Nomuraibacteriota</taxon>
    </lineage>
</organism>
<name>A0A0G1DU14_9BACT</name>
<evidence type="ECO:0000313" key="3">
    <source>
        <dbReference type="Proteomes" id="UP000034646"/>
    </source>
</evidence>
<reference evidence="2 3" key="1">
    <citation type="journal article" date="2015" name="Nature">
        <title>rRNA introns, odd ribosomes, and small enigmatic genomes across a large radiation of phyla.</title>
        <authorList>
            <person name="Brown C.T."/>
            <person name="Hug L.A."/>
            <person name="Thomas B.C."/>
            <person name="Sharon I."/>
            <person name="Castelle C.J."/>
            <person name="Singh A."/>
            <person name="Wilkins M.J."/>
            <person name="Williams K.H."/>
            <person name="Banfield J.F."/>
        </authorList>
    </citation>
    <scope>NUCLEOTIDE SEQUENCE [LARGE SCALE GENOMIC DNA]</scope>
</reference>
<sequence>MSASPEQSIGMNPNPGANLKKAPEKDNELRPVDTPESPNEKFLTWAEGVIESELPSDDPIVRQLQVKSVVASLRKNLAEFFDKLSGDARRGQLKHFEVLLDRGQGVVNASQAKAFLKEVLQKAAE</sequence>
<accession>A0A0G1DU14</accession>
<feature type="compositionally biased region" description="Polar residues" evidence="1">
    <location>
        <begin position="1"/>
        <end position="11"/>
    </location>
</feature>
<protein>
    <submittedName>
        <fullName evidence="2">Uncharacterized protein</fullName>
    </submittedName>
</protein>
<dbReference type="Proteomes" id="UP000034646">
    <property type="component" value="Unassembled WGS sequence"/>
</dbReference>
<gene>
    <name evidence="2" type="ORF">UV76_C0002G0038</name>
</gene>
<evidence type="ECO:0000256" key="1">
    <source>
        <dbReference type="SAM" id="MobiDB-lite"/>
    </source>
</evidence>
<evidence type="ECO:0000313" key="2">
    <source>
        <dbReference type="EMBL" id="KKT01125.1"/>
    </source>
</evidence>
<dbReference type="STRING" id="1618738.UV76_C0002G0038"/>
<dbReference type="AlphaFoldDB" id="A0A0G1DU14"/>
<dbReference type="EMBL" id="LCFS01000002">
    <property type="protein sequence ID" value="KKT01125.1"/>
    <property type="molecule type" value="Genomic_DNA"/>
</dbReference>
<proteinExistence type="predicted"/>
<feature type="compositionally biased region" description="Basic and acidic residues" evidence="1">
    <location>
        <begin position="21"/>
        <end position="33"/>
    </location>
</feature>
<feature type="region of interest" description="Disordered" evidence="1">
    <location>
        <begin position="1"/>
        <end position="39"/>
    </location>
</feature>